<proteinExistence type="predicted"/>
<evidence type="ECO:0000256" key="2">
    <source>
        <dbReference type="ARBA" id="ARBA00022840"/>
    </source>
</evidence>
<dbReference type="PROSITE" id="PS50011">
    <property type="entry name" value="PROTEIN_KINASE_DOM"/>
    <property type="match status" value="1"/>
</dbReference>
<dbReference type="InterPro" id="IPR001245">
    <property type="entry name" value="Ser-Thr/Tyr_kinase_cat_dom"/>
</dbReference>
<dbReference type="Proteomes" id="UP000602905">
    <property type="component" value="Unassembled WGS sequence"/>
</dbReference>
<keyword evidence="1" id="KW-0547">Nucleotide-binding</keyword>
<feature type="non-terminal residue" evidence="4">
    <location>
        <position position="1"/>
    </location>
</feature>
<keyword evidence="4" id="KW-0808">Transferase</keyword>
<keyword evidence="2" id="KW-0067">ATP-binding</keyword>
<accession>A0A8H7HJV9</accession>
<evidence type="ECO:0000313" key="4">
    <source>
        <dbReference type="EMBL" id="KAF8691020.1"/>
    </source>
</evidence>
<dbReference type="InterPro" id="IPR008271">
    <property type="entry name" value="Ser/Thr_kinase_AS"/>
</dbReference>
<evidence type="ECO:0000313" key="5">
    <source>
        <dbReference type="Proteomes" id="UP000602905"/>
    </source>
</evidence>
<reference evidence="4" key="1">
    <citation type="submission" date="2020-09" db="EMBL/GenBank/DDBJ databases">
        <title>Comparative genome analyses of four rice-infecting Rhizoctonia solani isolates reveal extensive enrichment of homogalacturonan modification genes.</title>
        <authorList>
            <person name="Lee D.-Y."/>
            <person name="Jeon J."/>
            <person name="Kim K.-T."/>
            <person name="Cheong K."/>
            <person name="Song H."/>
            <person name="Choi G."/>
            <person name="Ko J."/>
            <person name="Opiyo S.O."/>
            <person name="Zuo S."/>
            <person name="Madhav S."/>
            <person name="Lee Y.-H."/>
            <person name="Wang G.-L."/>
        </authorList>
    </citation>
    <scope>NUCLEOTIDE SEQUENCE</scope>
    <source>
        <strain evidence="4">AG1-IA WGL</strain>
    </source>
</reference>
<dbReference type="PROSITE" id="PS00108">
    <property type="entry name" value="PROTEIN_KINASE_ST"/>
    <property type="match status" value="1"/>
</dbReference>
<dbReference type="SUPFAM" id="SSF56112">
    <property type="entry name" value="Protein kinase-like (PK-like)"/>
    <property type="match status" value="1"/>
</dbReference>
<dbReference type="GO" id="GO:0004674">
    <property type="term" value="F:protein serine/threonine kinase activity"/>
    <property type="evidence" value="ECO:0007669"/>
    <property type="project" value="TreeGrafter"/>
</dbReference>
<dbReference type="OrthoDB" id="346907at2759"/>
<dbReference type="InterPro" id="IPR000719">
    <property type="entry name" value="Prot_kinase_dom"/>
</dbReference>
<dbReference type="PANTHER" id="PTHR44329">
    <property type="entry name" value="SERINE/THREONINE-PROTEIN KINASE TNNI3K-RELATED"/>
    <property type="match status" value="1"/>
</dbReference>
<organism evidence="4 5">
    <name type="scientific">Rhizoctonia solani</name>
    <dbReference type="NCBI Taxonomy" id="456999"/>
    <lineage>
        <taxon>Eukaryota</taxon>
        <taxon>Fungi</taxon>
        <taxon>Dikarya</taxon>
        <taxon>Basidiomycota</taxon>
        <taxon>Agaricomycotina</taxon>
        <taxon>Agaricomycetes</taxon>
        <taxon>Cantharellales</taxon>
        <taxon>Ceratobasidiaceae</taxon>
        <taxon>Rhizoctonia</taxon>
    </lineage>
</organism>
<protein>
    <submittedName>
        <fullName evidence="4">Protein tyrosine kinase</fullName>
    </submittedName>
</protein>
<dbReference type="InterPro" id="IPR051681">
    <property type="entry name" value="Ser/Thr_Kinases-Pseudokinases"/>
</dbReference>
<keyword evidence="4" id="KW-0418">Kinase</keyword>
<evidence type="ECO:0000256" key="1">
    <source>
        <dbReference type="ARBA" id="ARBA00022741"/>
    </source>
</evidence>
<comment type="caution">
    <text evidence="4">The sequence shown here is derived from an EMBL/GenBank/DDBJ whole genome shotgun (WGS) entry which is preliminary data.</text>
</comment>
<dbReference type="EMBL" id="JACYCD010000576">
    <property type="protein sequence ID" value="KAF8691020.1"/>
    <property type="molecule type" value="Genomic_DNA"/>
</dbReference>
<name>A0A8H7HJV9_9AGAM</name>
<dbReference type="SMART" id="SM00220">
    <property type="entry name" value="S_TKc"/>
    <property type="match status" value="1"/>
</dbReference>
<gene>
    <name evidence="4" type="ORF">RHS03_08876</name>
</gene>
<dbReference type="PANTHER" id="PTHR44329:SF298">
    <property type="entry name" value="MIXED LINEAGE KINASE DOMAIN-LIKE PROTEIN"/>
    <property type="match status" value="1"/>
</dbReference>
<dbReference type="InterPro" id="IPR011009">
    <property type="entry name" value="Kinase-like_dom_sf"/>
</dbReference>
<feature type="domain" description="Protein kinase" evidence="3">
    <location>
        <begin position="153"/>
        <end position="420"/>
    </location>
</feature>
<dbReference type="AlphaFoldDB" id="A0A8H7HJV9"/>
<dbReference type="Gene3D" id="1.10.510.10">
    <property type="entry name" value="Transferase(Phosphotransferase) domain 1"/>
    <property type="match status" value="1"/>
</dbReference>
<dbReference type="Pfam" id="PF07714">
    <property type="entry name" value="PK_Tyr_Ser-Thr"/>
    <property type="match status" value="1"/>
</dbReference>
<sequence length="432" mass="47953">MLASRRSLQPVHSFGLVLVELQISRQSSESSVSLDSDSDITLNHHRTSQSLLLDRISAIQSDGETEFALPSPIICPDVETVCDTPLSTLSPNTNGDILIYQEINNPIDISEEPAQIESNEEPMITTNMPLSEILEHLGSHGCNDVTSELDKSKCSQYALSHGGFGDVFRGALRDGTRVGIKCLKVQLDSSGEREKHLKQAARELYVWSKCEHPNVLPLIGMALFEGKFAMVSPWMENGTLTRFISQHPEVDRYEMCAQIAQGVSYLHDSGIIHGDIKGLNILVSHDFTPKLADFGNSWLGNTIQSLRFSETTSVPSMSIRWAAPEVFQGTVKSSAEADVYALGMVNGTTFLNTSILTDNPLFCFLLDYTNGKHPERSELQGPLVVARGDRLWSILTRCWDRDPRNRPTSKEVRDEASGFFHRGAFVRDLPFL</sequence>
<dbReference type="GO" id="GO:0005524">
    <property type="term" value="F:ATP binding"/>
    <property type="evidence" value="ECO:0007669"/>
    <property type="project" value="UniProtKB-KW"/>
</dbReference>
<evidence type="ECO:0000259" key="3">
    <source>
        <dbReference type="PROSITE" id="PS50011"/>
    </source>
</evidence>